<reference evidence="1 2" key="1">
    <citation type="journal article" date="2019" name="Sci. Rep.">
        <title>Orb-weaving spider Araneus ventricosus genome elucidates the spidroin gene catalogue.</title>
        <authorList>
            <person name="Kono N."/>
            <person name="Nakamura H."/>
            <person name="Ohtoshi R."/>
            <person name="Moran D.A.P."/>
            <person name="Shinohara A."/>
            <person name="Yoshida Y."/>
            <person name="Fujiwara M."/>
            <person name="Mori M."/>
            <person name="Tomita M."/>
            <person name="Arakawa K."/>
        </authorList>
    </citation>
    <scope>NUCLEOTIDE SEQUENCE [LARGE SCALE GENOMIC DNA]</scope>
</reference>
<proteinExistence type="predicted"/>
<name>A0A4Y2E2J5_ARAVE</name>
<sequence>MHSEIPAGYDTSAMSCPSEVEWCKKFEEGHKILADEEELRRSSTSSTTDLKQLVNDTILKNHRFIVQRKHTDDELTEYQGGHQFSHDDRVETSFIFLLHDHEANF</sequence>
<organism evidence="1 2">
    <name type="scientific">Araneus ventricosus</name>
    <name type="common">Orbweaver spider</name>
    <name type="synonym">Epeira ventricosa</name>
    <dbReference type="NCBI Taxonomy" id="182803"/>
    <lineage>
        <taxon>Eukaryota</taxon>
        <taxon>Metazoa</taxon>
        <taxon>Ecdysozoa</taxon>
        <taxon>Arthropoda</taxon>
        <taxon>Chelicerata</taxon>
        <taxon>Arachnida</taxon>
        <taxon>Araneae</taxon>
        <taxon>Araneomorphae</taxon>
        <taxon>Entelegynae</taxon>
        <taxon>Araneoidea</taxon>
        <taxon>Araneidae</taxon>
        <taxon>Araneus</taxon>
    </lineage>
</organism>
<accession>A0A4Y2E2J5</accession>
<evidence type="ECO:0000313" key="2">
    <source>
        <dbReference type="Proteomes" id="UP000499080"/>
    </source>
</evidence>
<comment type="caution">
    <text evidence="1">The sequence shown here is derived from an EMBL/GenBank/DDBJ whole genome shotgun (WGS) entry which is preliminary data.</text>
</comment>
<keyword evidence="2" id="KW-1185">Reference proteome</keyword>
<protein>
    <submittedName>
        <fullName evidence="1">Uncharacterized protein</fullName>
    </submittedName>
</protein>
<dbReference type="Proteomes" id="UP000499080">
    <property type="component" value="Unassembled WGS sequence"/>
</dbReference>
<evidence type="ECO:0000313" key="1">
    <source>
        <dbReference type="EMBL" id="GBM23350.1"/>
    </source>
</evidence>
<gene>
    <name evidence="1" type="ORF">AVEN_97756_1</name>
</gene>
<dbReference type="EMBL" id="BGPR01000496">
    <property type="protein sequence ID" value="GBM23350.1"/>
    <property type="molecule type" value="Genomic_DNA"/>
</dbReference>
<dbReference type="AlphaFoldDB" id="A0A4Y2E2J5"/>